<name>A0ABT7HNT7_9BACT</name>
<comment type="caution">
    <text evidence="3">The sequence shown here is derived from an EMBL/GenBank/DDBJ whole genome shotgun (WGS) entry which is preliminary data.</text>
</comment>
<dbReference type="PANTHER" id="PTHR43586">
    <property type="entry name" value="CYSTEINE DESULFURASE"/>
    <property type="match status" value="1"/>
</dbReference>
<reference evidence="3" key="1">
    <citation type="submission" date="2022-08" db="EMBL/GenBank/DDBJ databases">
        <authorList>
            <person name="Wang H."/>
        </authorList>
    </citation>
    <scope>NUCLEOTIDE SEQUENCE</scope>
    <source>
        <strain evidence="3">PS10</strain>
    </source>
</reference>
<accession>A0ABT7HNT7</accession>
<reference evidence="3" key="2">
    <citation type="journal article" date="2023" name="Microorganisms">
        <title>Isolation and Genomic Characteristics of Cat-Borne Campylobacter felis sp. nov. and Sheep-Borne Campylobacter ovis sp. nov.</title>
        <authorList>
            <person name="Wang H."/>
            <person name="Li Y."/>
            <person name="Gu Y."/>
            <person name="Zhou G."/>
            <person name="Chen X."/>
            <person name="Zhang X."/>
            <person name="Shao Z."/>
            <person name="Zhang J."/>
            <person name="Zhang M."/>
        </authorList>
    </citation>
    <scope>NUCLEOTIDE SEQUENCE</scope>
    <source>
        <strain evidence="3">PS10</strain>
    </source>
</reference>
<dbReference type="PANTHER" id="PTHR43586:SF8">
    <property type="entry name" value="CYSTEINE DESULFURASE 1, CHLOROPLASTIC"/>
    <property type="match status" value="1"/>
</dbReference>
<dbReference type="Proteomes" id="UP001173801">
    <property type="component" value="Unassembled WGS sequence"/>
</dbReference>
<keyword evidence="1" id="KW-0663">Pyridoxal phosphate</keyword>
<evidence type="ECO:0000259" key="2">
    <source>
        <dbReference type="Pfam" id="PF00266"/>
    </source>
</evidence>
<evidence type="ECO:0000313" key="3">
    <source>
        <dbReference type="EMBL" id="MDL0088293.1"/>
    </source>
</evidence>
<dbReference type="RefSeq" id="WP_284936944.1">
    <property type="nucleotide sequence ID" value="NZ_JANURM010000002.1"/>
</dbReference>
<dbReference type="Gene3D" id="3.90.1150.10">
    <property type="entry name" value="Aspartate Aminotransferase, domain 1"/>
    <property type="match status" value="1"/>
</dbReference>
<evidence type="ECO:0000256" key="1">
    <source>
        <dbReference type="ARBA" id="ARBA00022898"/>
    </source>
</evidence>
<keyword evidence="4" id="KW-1185">Reference proteome</keyword>
<proteinExistence type="predicted"/>
<dbReference type="InterPro" id="IPR015422">
    <property type="entry name" value="PyrdxlP-dep_Trfase_small"/>
</dbReference>
<dbReference type="EMBL" id="JANURM010000002">
    <property type="protein sequence ID" value="MDL0088293.1"/>
    <property type="molecule type" value="Genomic_DNA"/>
</dbReference>
<dbReference type="Gene3D" id="3.40.640.10">
    <property type="entry name" value="Type I PLP-dependent aspartate aminotransferase-like (Major domain)"/>
    <property type="match status" value="1"/>
</dbReference>
<gene>
    <name evidence="3" type="ORF">NYG85_02730</name>
</gene>
<sequence length="437" mass="49338">MINLENIRKKIILKDGIKYFDFTASGLAYKDVEDEILKALLTYANTHSDSSSNAIITQNLYENARNELKKSLGLNDNFYLFGCGFGATSAIKKFQEILGLYVPPKTKQRYDLNPKNLPLVIIGPFEHHSNEVSFRQGLCDLIRVRKNELGELDFTHLEQILEQNSKREIIGSFSVCSNVTGVITDYKRIYNLFKKHNAILALDASSISGYENVDCSYFDALFLSPHKLLGGVGSCGLLALKKELYTQDEPTFAGGGTVSYVSRISHIFLNEAEQLEQGGTPPIIQLLKAKLAYELRDKIGFKAIKENELELGKYFENRLQEIDDLVLYSPLNLERLPIFSFNIKGISPYDLTALLSNDYGIQTRAGCACAGPYGHELLGLIDNDELKEKPGWVRVSIHYTHTFDDIDFLIEAIKNSVKKYKNLWAEERSLYALMGRI</sequence>
<dbReference type="InterPro" id="IPR015421">
    <property type="entry name" value="PyrdxlP-dep_Trfase_major"/>
</dbReference>
<dbReference type="GO" id="GO:0008483">
    <property type="term" value="F:transaminase activity"/>
    <property type="evidence" value="ECO:0007669"/>
    <property type="project" value="UniProtKB-KW"/>
</dbReference>
<protein>
    <submittedName>
        <fullName evidence="3">Aminotransferase class V-fold PLP-dependent enzyme</fullName>
    </submittedName>
</protein>
<organism evidence="3 4">
    <name type="scientific">Campylobacter gastrosuis</name>
    <dbReference type="NCBI Taxonomy" id="2974576"/>
    <lineage>
        <taxon>Bacteria</taxon>
        <taxon>Pseudomonadati</taxon>
        <taxon>Campylobacterota</taxon>
        <taxon>Epsilonproteobacteria</taxon>
        <taxon>Campylobacterales</taxon>
        <taxon>Campylobacteraceae</taxon>
        <taxon>Campylobacter</taxon>
    </lineage>
</organism>
<feature type="domain" description="Aminotransferase class V" evidence="2">
    <location>
        <begin position="19"/>
        <end position="409"/>
    </location>
</feature>
<dbReference type="InterPro" id="IPR000192">
    <property type="entry name" value="Aminotrans_V_dom"/>
</dbReference>
<dbReference type="InterPro" id="IPR015424">
    <property type="entry name" value="PyrdxlP-dep_Trfase"/>
</dbReference>
<keyword evidence="3" id="KW-0032">Aminotransferase</keyword>
<dbReference type="SUPFAM" id="SSF53383">
    <property type="entry name" value="PLP-dependent transferases"/>
    <property type="match status" value="1"/>
</dbReference>
<dbReference type="Pfam" id="PF00266">
    <property type="entry name" value="Aminotran_5"/>
    <property type="match status" value="1"/>
</dbReference>
<evidence type="ECO:0000313" key="4">
    <source>
        <dbReference type="Proteomes" id="UP001173801"/>
    </source>
</evidence>
<keyword evidence="3" id="KW-0808">Transferase</keyword>